<keyword evidence="3" id="KW-1185">Reference proteome</keyword>
<accession>A0ABS4PVY3</accession>
<dbReference type="PANTHER" id="PTHR45527">
    <property type="entry name" value="NONRIBOSOMAL PEPTIDE SYNTHETASE"/>
    <property type="match status" value="1"/>
</dbReference>
<dbReference type="InterPro" id="IPR042099">
    <property type="entry name" value="ANL_N_sf"/>
</dbReference>
<dbReference type="SUPFAM" id="SSF56601">
    <property type="entry name" value="beta-lactamase/transpeptidase-like"/>
    <property type="match status" value="1"/>
</dbReference>
<dbReference type="InterPro" id="IPR045851">
    <property type="entry name" value="AMP-bd_C_sf"/>
</dbReference>
<dbReference type="PROSITE" id="PS00455">
    <property type="entry name" value="AMP_BINDING"/>
    <property type="match status" value="1"/>
</dbReference>
<protein>
    <submittedName>
        <fullName evidence="2">Amino acid adenylation domain-containing protein</fullName>
    </submittedName>
</protein>
<dbReference type="SUPFAM" id="SSF47336">
    <property type="entry name" value="ACP-like"/>
    <property type="match status" value="1"/>
</dbReference>
<dbReference type="Gene3D" id="3.40.50.12780">
    <property type="entry name" value="N-terminal domain of ligase-like"/>
    <property type="match status" value="2"/>
</dbReference>
<dbReference type="Gene3D" id="2.30.38.10">
    <property type="entry name" value="Luciferase, Domain 3"/>
    <property type="match status" value="1"/>
</dbReference>
<comment type="caution">
    <text evidence="2">The sequence shown here is derived from an EMBL/GenBank/DDBJ whole genome shotgun (WGS) entry which is preliminary data.</text>
</comment>
<name>A0ABS4PVY3_9PSEU</name>
<dbReference type="InterPro" id="IPR010071">
    <property type="entry name" value="AA_adenyl_dom"/>
</dbReference>
<dbReference type="Gene3D" id="3.40.710.10">
    <property type="entry name" value="DD-peptidase/beta-lactamase superfamily"/>
    <property type="match status" value="1"/>
</dbReference>
<dbReference type="InterPro" id="IPR025110">
    <property type="entry name" value="AMP-bd_C"/>
</dbReference>
<dbReference type="Pfam" id="PF00144">
    <property type="entry name" value="Beta-lactamase"/>
    <property type="match status" value="1"/>
</dbReference>
<dbReference type="InterPro" id="IPR009081">
    <property type="entry name" value="PP-bd_ACP"/>
</dbReference>
<organism evidence="2 3">
    <name type="scientific">Amycolatopsis magusensis</name>
    <dbReference type="NCBI Taxonomy" id="882444"/>
    <lineage>
        <taxon>Bacteria</taxon>
        <taxon>Bacillati</taxon>
        <taxon>Actinomycetota</taxon>
        <taxon>Actinomycetes</taxon>
        <taxon>Pseudonocardiales</taxon>
        <taxon>Pseudonocardiaceae</taxon>
        <taxon>Amycolatopsis</taxon>
    </lineage>
</organism>
<dbReference type="Gene3D" id="3.30.300.30">
    <property type="match status" value="1"/>
</dbReference>
<gene>
    <name evidence="2" type="ORF">JOM49_005118</name>
</gene>
<dbReference type="PROSITE" id="PS50075">
    <property type="entry name" value="CARRIER"/>
    <property type="match status" value="1"/>
</dbReference>
<dbReference type="InterPro" id="IPR020845">
    <property type="entry name" value="AMP-binding_CS"/>
</dbReference>
<dbReference type="Gene3D" id="3.40.50.1820">
    <property type="entry name" value="alpha/beta hydrolase"/>
    <property type="match status" value="1"/>
</dbReference>
<dbReference type="PANTHER" id="PTHR45527:SF1">
    <property type="entry name" value="FATTY ACID SYNTHASE"/>
    <property type="match status" value="1"/>
</dbReference>
<dbReference type="SUPFAM" id="SSF56801">
    <property type="entry name" value="Acetyl-CoA synthetase-like"/>
    <property type="match status" value="2"/>
</dbReference>
<evidence type="ECO:0000313" key="3">
    <source>
        <dbReference type="Proteomes" id="UP000741013"/>
    </source>
</evidence>
<dbReference type="InterPro" id="IPR000873">
    <property type="entry name" value="AMP-dep_synth/lig_dom"/>
</dbReference>
<reference evidence="2 3" key="1">
    <citation type="submission" date="2021-03" db="EMBL/GenBank/DDBJ databases">
        <title>Sequencing the genomes of 1000 actinobacteria strains.</title>
        <authorList>
            <person name="Klenk H.-P."/>
        </authorList>
    </citation>
    <scope>NUCLEOTIDE SEQUENCE [LARGE SCALE GENOMIC DNA]</scope>
    <source>
        <strain evidence="2 3">DSM 45510</strain>
    </source>
</reference>
<dbReference type="Pfam" id="PF00501">
    <property type="entry name" value="AMP-binding"/>
    <property type="match status" value="2"/>
</dbReference>
<dbReference type="CDD" id="cd05930">
    <property type="entry name" value="A_NRPS"/>
    <property type="match status" value="1"/>
</dbReference>
<proteinExistence type="predicted"/>
<dbReference type="EMBL" id="JAGGMS010000001">
    <property type="protein sequence ID" value="MBP2183592.1"/>
    <property type="molecule type" value="Genomic_DNA"/>
</dbReference>
<dbReference type="Pfam" id="PF13193">
    <property type="entry name" value="AMP-binding_C"/>
    <property type="match status" value="1"/>
</dbReference>
<dbReference type="Gene3D" id="3.40.50.980">
    <property type="match status" value="2"/>
</dbReference>
<dbReference type="InterPro" id="IPR012338">
    <property type="entry name" value="Beta-lactam/transpept-like"/>
</dbReference>
<dbReference type="InterPro" id="IPR029058">
    <property type="entry name" value="AB_hydrolase_fold"/>
</dbReference>
<dbReference type="Pfam" id="PF00550">
    <property type="entry name" value="PP-binding"/>
    <property type="match status" value="1"/>
</dbReference>
<evidence type="ECO:0000259" key="1">
    <source>
        <dbReference type="PROSITE" id="PS50075"/>
    </source>
</evidence>
<feature type="domain" description="Carrier" evidence="1">
    <location>
        <begin position="733"/>
        <end position="807"/>
    </location>
</feature>
<dbReference type="NCBIfam" id="TIGR01733">
    <property type="entry name" value="AA-adenyl-dom"/>
    <property type="match status" value="1"/>
</dbReference>
<evidence type="ECO:0000313" key="2">
    <source>
        <dbReference type="EMBL" id="MBP2183592.1"/>
    </source>
</evidence>
<dbReference type="InterPro" id="IPR001466">
    <property type="entry name" value="Beta-lactam-related"/>
</dbReference>
<dbReference type="RefSeq" id="WP_209666746.1">
    <property type="nucleotide sequence ID" value="NZ_JAGGMS010000001.1"/>
</dbReference>
<dbReference type="Proteomes" id="UP000741013">
    <property type="component" value="Unassembled WGS sequence"/>
</dbReference>
<sequence length="1164" mass="122356">MRSPEPATVPGLITGATPGAIALVTGHGELTYAELGTRTATAARHLAARGAGPGTRVAVRVPHGPDLVLALLAVWRTGGVVDPAADLVLTAADLERSPEPNAPSAGAVGARAGDLAVEPALTHRRLADRARWAARRQGLTGHDRVLHTTTDGAHWELFAPLSVGAAVVFPGAQGIVRAITEHGVTVLHARAKDLPPLLADPEWARCHSLRLLYSEGEPLSIDLLNLARGHGSGAPSVLDLFERRAGETPDAIAVDCAGVTTSYRELDALANGIGLRLREAGVSAGDAVGVLADRGPLLSAAMLGAWKAGAAYVPIDPSYPAERIAHMLADAKAAVAVTTSRYASRFTTHTVLADDAGTSTTAPVRDRDLAAPAYVIYTSGSTGRPKGVRVNHHGLVNHISWAAASLAARGDGGAPVFSSVAFDLVQPNLWAPLVCGQRVWFLPQDTPLDQLGPVLADAAPFSFVKLTPSHLDVLAATLTPARAARIAPVLVVAGEPLSARTVRAWRALAPDTQLINEYGPTEATVGSTIWPVPEEPAAEVLPIGAPLPAMTSYVLDDRMRPVPVGVAGELFVGGLGVADGYAGSAELTAQRFVPDPFSARTGTRLYRTGDLARWTGDGVLEFLGRQDDQVKIRGHRVEPGEVAAVLAEHPDVADAAVLAVPGDHGFYLVGYVVPATSASQPKGWLTTYCATRLPDYLVPADVVELDALPLNANGKLDRARLPVPDRTTAAFEEPETPTEAVLAGIWARVLDLDQVGRQDGFFALGGHSILLIRVIAETNAAGLAVSLFTFFENDTLAAVAAAIDATAPSAPTVPTVPTVAPGGHDLTRLVSEALEEFPVPGVCLGIIDGGEIVEVRGFGSAGADTLFTVGSVSKCVTALGVLRLVDEGVLDLDTDVNEYLREWSVPATPGLPPVTPRLLLSHRTGLTRELPQGYRPGELMPTVADLLHGRPPAEGEPIRRERVLGGGVYYSGTNYLVLQQLVEDVTGKPLAESVRELVLAPLRLESSGFERDLPQRTALPVARGHDREGVPLDCGWLDRPDAGSAGFWTTGTDLATLVGEIRRGYLGRPGALLSRPLATEMLTAPERSSFGLGVVTEQVGGDLQFGHGGSPVGYYAGIACRVRQGTGLALLADSDLGKQLFYRVMARMNWDFPYDAPRDELAAR</sequence>
<dbReference type="InterPro" id="IPR036736">
    <property type="entry name" value="ACP-like_sf"/>
</dbReference>